<dbReference type="Proteomes" id="UP001501095">
    <property type="component" value="Unassembled WGS sequence"/>
</dbReference>
<comment type="caution">
    <text evidence="3">The sequence shown here is derived from an EMBL/GenBank/DDBJ whole genome shotgun (WGS) entry which is preliminary data.</text>
</comment>
<dbReference type="PANTHER" id="PTHR34293">
    <property type="entry name" value="HTH-TYPE TRANSCRIPTIONAL REGULATOR TRMBL2"/>
    <property type="match status" value="1"/>
</dbReference>
<evidence type="ECO:0000313" key="4">
    <source>
        <dbReference type="Proteomes" id="UP001501095"/>
    </source>
</evidence>
<sequence>MDHDPGRGAGRAYNLRCCRLWLVACFCQLTSGGRAPGAPDRLEANGGVDGARVTTARMHDRQGKTVGHPTSDNLFTPGRRLNAEEIVVYRWLALYGRLAAAETARDTDLTEDQVRCATESLIRLGLVQQDGSEDGRVWVVDPNLVADVVTGPLEDTIREQQNRLRALRDQFVRLSKYYEEGSRGAPAGLQTIPDLAGVRAALNRAAQRCGEEMMTVQPGGTREPEVLKEALTRDSELLSRGVRIRTLYHHTARFNGPSQAYVATVSSMGAQYRTAHQLGGRMIIFDRELAFLPDRGGNWGAVAIREPSIVHFLCELFEQTWTQARPFSDAATDGLEAVAKDIDRTILKLLAGGLKDETIARRLGMSLRTARKHIADIMQTLGAESRFQAGIAAVTRGLLSYDDEGETAHEQPARRTKEGDGSPGVAQDECQQHGRGVDVRQPVVVAARHEQRASRPQPQFQYRSSCP</sequence>
<dbReference type="CDD" id="cd06170">
    <property type="entry name" value="LuxR_C_like"/>
    <property type="match status" value="1"/>
</dbReference>
<organism evidence="3 4">
    <name type="scientific">Streptomyces levis</name>
    <dbReference type="NCBI Taxonomy" id="285566"/>
    <lineage>
        <taxon>Bacteria</taxon>
        <taxon>Bacillati</taxon>
        <taxon>Actinomycetota</taxon>
        <taxon>Actinomycetes</taxon>
        <taxon>Kitasatosporales</taxon>
        <taxon>Streptomycetaceae</taxon>
        <taxon>Streptomyces</taxon>
    </lineage>
</organism>
<feature type="compositionally biased region" description="Basic and acidic residues" evidence="1">
    <location>
        <begin position="406"/>
        <end position="420"/>
    </location>
</feature>
<dbReference type="PROSITE" id="PS50043">
    <property type="entry name" value="HTH_LUXR_2"/>
    <property type="match status" value="1"/>
</dbReference>
<proteinExistence type="predicted"/>
<reference evidence="3 4" key="1">
    <citation type="journal article" date="2019" name="Int. J. Syst. Evol. Microbiol.">
        <title>The Global Catalogue of Microorganisms (GCM) 10K type strain sequencing project: providing services to taxonomists for standard genome sequencing and annotation.</title>
        <authorList>
            <consortium name="The Broad Institute Genomics Platform"/>
            <consortium name="The Broad Institute Genome Sequencing Center for Infectious Disease"/>
            <person name="Wu L."/>
            <person name="Ma J."/>
        </authorList>
    </citation>
    <scope>NUCLEOTIDE SEQUENCE [LARGE SCALE GENOMIC DNA]</scope>
    <source>
        <strain evidence="3 4">JCM 6924</strain>
    </source>
</reference>
<name>A0ABN3P2Q2_9ACTN</name>
<dbReference type="PANTHER" id="PTHR34293:SF1">
    <property type="entry name" value="HTH-TYPE TRANSCRIPTIONAL REGULATOR TRMBL2"/>
    <property type="match status" value="1"/>
</dbReference>
<feature type="region of interest" description="Disordered" evidence="1">
    <location>
        <begin position="404"/>
        <end position="467"/>
    </location>
</feature>
<dbReference type="Pfam" id="PF00196">
    <property type="entry name" value="GerE"/>
    <property type="match status" value="1"/>
</dbReference>
<dbReference type="InterPro" id="IPR016032">
    <property type="entry name" value="Sig_transdc_resp-reg_C-effctor"/>
</dbReference>
<gene>
    <name evidence="3" type="ORF">GCM10010423_68490</name>
</gene>
<dbReference type="InterPro" id="IPR000792">
    <property type="entry name" value="Tscrpt_reg_LuxR_C"/>
</dbReference>
<dbReference type="EMBL" id="BAAATM010000026">
    <property type="protein sequence ID" value="GAA2557186.1"/>
    <property type="molecule type" value="Genomic_DNA"/>
</dbReference>
<dbReference type="InterPro" id="IPR051797">
    <property type="entry name" value="TrmB-like"/>
</dbReference>
<dbReference type="SUPFAM" id="SSF46894">
    <property type="entry name" value="C-terminal effector domain of the bipartite response regulators"/>
    <property type="match status" value="1"/>
</dbReference>
<dbReference type="Gene3D" id="1.10.10.10">
    <property type="entry name" value="Winged helix-like DNA-binding domain superfamily/Winged helix DNA-binding domain"/>
    <property type="match status" value="1"/>
</dbReference>
<feature type="domain" description="HTH luxR-type" evidence="2">
    <location>
        <begin position="338"/>
        <end position="397"/>
    </location>
</feature>
<protein>
    <recommendedName>
        <fullName evidence="2">HTH luxR-type domain-containing protein</fullName>
    </recommendedName>
</protein>
<evidence type="ECO:0000256" key="1">
    <source>
        <dbReference type="SAM" id="MobiDB-lite"/>
    </source>
</evidence>
<dbReference type="InterPro" id="IPR036388">
    <property type="entry name" value="WH-like_DNA-bd_sf"/>
</dbReference>
<feature type="compositionally biased region" description="Polar residues" evidence="1">
    <location>
        <begin position="454"/>
        <end position="467"/>
    </location>
</feature>
<evidence type="ECO:0000313" key="3">
    <source>
        <dbReference type="EMBL" id="GAA2557186.1"/>
    </source>
</evidence>
<dbReference type="SMART" id="SM00421">
    <property type="entry name" value="HTH_LUXR"/>
    <property type="match status" value="1"/>
</dbReference>
<evidence type="ECO:0000259" key="2">
    <source>
        <dbReference type="PROSITE" id="PS50043"/>
    </source>
</evidence>
<keyword evidence="4" id="KW-1185">Reference proteome</keyword>
<accession>A0ABN3P2Q2</accession>